<evidence type="ECO:0000256" key="1">
    <source>
        <dbReference type="SAM" id="Coils"/>
    </source>
</evidence>
<name>A0A699GRU1_TANCI</name>
<dbReference type="CDD" id="cd00303">
    <property type="entry name" value="retropepsin_like"/>
    <property type="match status" value="1"/>
</dbReference>
<feature type="region of interest" description="Disordered" evidence="2">
    <location>
        <begin position="478"/>
        <end position="514"/>
    </location>
</feature>
<keyword evidence="1" id="KW-0175">Coiled coil</keyword>
<sequence>MEPQTFKDAIIQNMESVEQCIVERESHEQELQNGLKRLNERKLQIQKCKVQKVKASNASSGDKYCSRIVSDKENDQVLENQSNTSGDESSRSRNECTDKSTSRDDTDIRPSYDTKPMVEVPYTAEYNVFVVDTQHSEQSECIINTCVVEKVDSNAIHDSPDMCDNDIQTDQNVKDKQTSRTLGESNSIWDSCLVALQSKQSEFERYKAFNDHTVDYDKLKRKLNETLRLLAQKEIDIKEDLKLEDYEISVVKEKHDELVKLSLLTNSHYEGLVKENTKTQNDSFAFVHELKQEMHADLMYVESLEKEIDELESDKAEFSNMYDILLQEFCKEKASNVFQKEREQYFKIQDLKAQLQDKNIAISELKKLIEKMKGKSVDTNFKKQSILRKPPLQPIRSQPVVRQPTKYKSKRSQLPRHRIASHVGVSHDLTKPIALHSWPQVRKSSFAKPYNVNALGPSRNSLKHVSFQSPREYKDKALNTKPSVQQSARLPNTANGLNSRASTQKKDTQSYKKTKRYMPIEKKCDSKKHDRQIPMGQKISLNKSSNVYLKTTPPRSGLTWKPTGRIFTQMEILLEPTTNKLSVGDLRDSSLIPAKSNSLPRAHAQTTKTYYKHQDQRIKIAQVLKTKTSANSDIKDPFLETKLQGRFLASFQDDAKMDGNNQIIPIATDVAQSGFSKWSRALCPTTRHNYMTSNSVESVNTLTKDVQKLPITTLMEWFRDLLQKWYYEHQAKHQDAQDNELTEWGTVKVKRRMLKSANWMVKGFMKEKFKRYESTKIHVVYLEKEETFTDPDLTKYTIKVPPPSVQIYKPPSQREFVVHQKDPLYPNIPYPSRMLKQKQQEKDEVQIHKFWQMFKQLHISITLADALILMPNELRCKALADLDASINLMPLSIWKKLGLLELIPTCLTLELVNRVISTPVGIARDVFVPVGKFTFPTDFVIVDYESDPRVPLILGRPFLRIAHALIDVHGEEMILDDGVDRLTLNMRHDTSSYSNQPQKESINFINVFNNSSEDFLEDLFSSQPSGNPTFSPHPELTSPEVNNDIFDSEGHNVLSDKLLDLDSTKDLHPPLHDNPLSRSTTYLSNPLLEEFVDELPSEYDDNLQFDIESDLKEMEFLLYQDKDFILKDLIDQKDLANLADIFVDFVPVMFIDEHALDYSSPSIFDEYDDDFLDVESYAGNVYDDPFDSKGEKIKESKLLIDELDLPCDLHPPLSILIQEKPVEIITRVVQDKKLAISNASLVLEDFDPPFYEPIFFKEVPKSKMLLPFSFENEEKISNQGYTLLKKFIRILS</sequence>
<dbReference type="EMBL" id="BKCJ010046955">
    <property type="protein sequence ID" value="GEW14966.1"/>
    <property type="molecule type" value="Genomic_DNA"/>
</dbReference>
<feature type="compositionally biased region" description="Polar residues" evidence="2">
    <location>
        <begin position="480"/>
        <end position="502"/>
    </location>
</feature>
<organism evidence="3">
    <name type="scientific">Tanacetum cinerariifolium</name>
    <name type="common">Dalmatian daisy</name>
    <name type="synonym">Chrysanthemum cinerariifolium</name>
    <dbReference type="NCBI Taxonomy" id="118510"/>
    <lineage>
        <taxon>Eukaryota</taxon>
        <taxon>Viridiplantae</taxon>
        <taxon>Streptophyta</taxon>
        <taxon>Embryophyta</taxon>
        <taxon>Tracheophyta</taxon>
        <taxon>Spermatophyta</taxon>
        <taxon>Magnoliopsida</taxon>
        <taxon>eudicotyledons</taxon>
        <taxon>Gunneridae</taxon>
        <taxon>Pentapetalae</taxon>
        <taxon>asterids</taxon>
        <taxon>campanulids</taxon>
        <taxon>Asterales</taxon>
        <taxon>Asteraceae</taxon>
        <taxon>Asteroideae</taxon>
        <taxon>Anthemideae</taxon>
        <taxon>Anthemidinae</taxon>
        <taxon>Tanacetum</taxon>
    </lineage>
</organism>
<evidence type="ECO:0000313" key="3">
    <source>
        <dbReference type="EMBL" id="GEW14966.1"/>
    </source>
</evidence>
<feature type="region of interest" description="Disordered" evidence="2">
    <location>
        <begin position="453"/>
        <end position="472"/>
    </location>
</feature>
<feature type="compositionally biased region" description="Polar residues" evidence="2">
    <location>
        <begin position="77"/>
        <end position="87"/>
    </location>
</feature>
<dbReference type="Gene3D" id="2.40.70.10">
    <property type="entry name" value="Acid Proteases"/>
    <property type="match status" value="1"/>
</dbReference>
<feature type="coiled-coil region" evidence="1">
    <location>
        <begin position="301"/>
        <end position="375"/>
    </location>
</feature>
<evidence type="ECO:0000256" key="2">
    <source>
        <dbReference type="SAM" id="MobiDB-lite"/>
    </source>
</evidence>
<comment type="caution">
    <text evidence="3">The sequence shown here is derived from an EMBL/GenBank/DDBJ whole genome shotgun (WGS) entry which is preliminary data.</text>
</comment>
<reference evidence="3" key="1">
    <citation type="journal article" date="2019" name="Sci. Rep.">
        <title>Draft genome of Tanacetum cinerariifolium, the natural source of mosquito coil.</title>
        <authorList>
            <person name="Yamashiro T."/>
            <person name="Shiraishi A."/>
            <person name="Satake H."/>
            <person name="Nakayama K."/>
        </authorList>
    </citation>
    <scope>NUCLEOTIDE SEQUENCE</scope>
</reference>
<feature type="compositionally biased region" description="Basic and acidic residues" evidence="2">
    <location>
        <begin position="88"/>
        <end position="112"/>
    </location>
</feature>
<feature type="region of interest" description="Disordered" evidence="2">
    <location>
        <begin position="69"/>
        <end position="116"/>
    </location>
</feature>
<protein>
    <recommendedName>
        <fullName evidence="4">Reverse transcriptase domain-containing protein</fullName>
    </recommendedName>
</protein>
<evidence type="ECO:0008006" key="4">
    <source>
        <dbReference type="Google" id="ProtNLM"/>
    </source>
</evidence>
<proteinExistence type="predicted"/>
<accession>A0A699GRU1</accession>
<dbReference type="PANTHER" id="PTHR33067:SF9">
    <property type="entry name" value="RNA-DIRECTED DNA POLYMERASE"/>
    <property type="match status" value="1"/>
</dbReference>
<dbReference type="PANTHER" id="PTHR33067">
    <property type="entry name" value="RNA-DIRECTED DNA POLYMERASE-RELATED"/>
    <property type="match status" value="1"/>
</dbReference>
<gene>
    <name evidence="3" type="ORF">Tci_186942</name>
</gene>
<dbReference type="InterPro" id="IPR021109">
    <property type="entry name" value="Peptidase_aspartic_dom_sf"/>
</dbReference>